<reference evidence="2 3" key="1">
    <citation type="submission" date="2017-04" db="EMBL/GenBank/DDBJ databases">
        <title>Draft genome sequence of Tuber borchii Vittad., a whitish edible truffle.</title>
        <authorList>
            <consortium name="DOE Joint Genome Institute"/>
            <person name="Murat C."/>
            <person name="Kuo A."/>
            <person name="Barry K.W."/>
            <person name="Clum A."/>
            <person name="Dockter R.B."/>
            <person name="Fauchery L."/>
            <person name="Iotti M."/>
            <person name="Kohler A."/>
            <person name="Labutti K."/>
            <person name="Lindquist E.A."/>
            <person name="Lipzen A."/>
            <person name="Ohm R.A."/>
            <person name="Wang M."/>
            <person name="Grigoriev I.V."/>
            <person name="Zambonelli A."/>
            <person name="Martin F.M."/>
        </authorList>
    </citation>
    <scope>NUCLEOTIDE SEQUENCE [LARGE SCALE GENOMIC DNA]</scope>
    <source>
        <strain evidence="2 3">Tbo3840</strain>
    </source>
</reference>
<comment type="caution">
    <text evidence="2">The sequence shown here is derived from an EMBL/GenBank/DDBJ whole genome shotgun (WGS) entry which is preliminary data.</text>
</comment>
<proteinExistence type="predicted"/>
<keyword evidence="3" id="KW-1185">Reference proteome</keyword>
<feature type="signal peptide" evidence="1">
    <location>
        <begin position="1"/>
        <end position="19"/>
    </location>
</feature>
<evidence type="ECO:0000313" key="3">
    <source>
        <dbReference type="Proteomes" id="UP000244722"/>
    </source>
</evidence>
<evidence type="ECO:0000313" key="2">
    <source>
        <dbReference type="EMBL" id="PUU75233.1"/>
    </source>
</evidence>
<dbReference type="EMBL" id="NESQ01000242">
    <property type="protein sequence ID" value="PUU75233.1"/>
    <property type="molecule type" value="Genomic_DNA"/>
</dbReference>
<dbReference type="Proteomes" id="UP000244722">
    <property type="component" value="Unassembled WGS sequence"/>
</dbReference>
<dbReference type="OrthoDB" id="5361929at2759"/>
<sequence length="101" mass="11399">MQLPTALLFLAALTSTASAWNLVLTMEDRRTTTMHGTFNQDCKKLDFDMSSPVTTASFVDSTWADTFELYANTDCSGRVYRNGKGTYTVTPRYKVQSFKVY</sequence>
<gene>
    <name evidence="2" type="ORF">B9Z19DRAFT_1131693</name>
</gene>
<keyword evidence="1" id="KW-0732">Signal</keyword>
<evidence type="ECO:0000256" key="1">
    <source>
        <dbReference type="SAM" id="SignalP"/>
    </source>
</evidence>
<accession>A0A2T6ZIC8</accession>
<dbReference type="AlphaFoldDB" id="A0A2T6ZIC8"/>
<feature type="chain" id="PRO_5015606191" evidence="1">
    <location>
        <begin position="20"/>
        <end position="101"/>
    </location>
</feature>
<protein>
    <submittedName>
        <fullName evidence="2">Uncharacterized protein</fullName>
    </submittedName>
</protein>
<organism evidence="2 3">
    <name type="scientific">Tuber borchii</name>
    <name type="common">White truffle</name>
    <dbReference type="NCBI Taxonomy" id="42251"/>
    <lineage>
        <taxon>Eukaryota</taxon>
        <taxon>Fungi</taxon>
        <taxon>Dikarya</taxon>
        <taxon>Ascomycota</taxon>
        <taxon>Pezizomycotina</taxon>
        <taxon>Pezizomycetes</taxon>
        <taxon>Pezizales</taxon>
        <taxon>Tuberaceae</taxon>
        <taxon>Tuber</taxon>
    </lineage>
</organism>
<name>A0A2T6ZIC8_TUBBO</name>